<organism evidence="4 5">
    <name type="scientific">Raoultibacter timonensis</name>
    <dbReference type="NCBI Taxonomy" id="1907662"/>
    <lineage>
        <taxon>Bacteria</taxon>
        <taxon>Bacillati</taxon>
        <taxon>Actinomycetota</taxon>
        <taxon>Coriobacteriia</taxon>
        <taxon>Eggerthellales</taxon>
        <taxon>Eggerthellaceae</taxon>
        <taxon>Raoultibacter</taxon>
    </lineage>
</organism>
<dbReference type="EMBL" id="AP025564">
    <property type="protein sequence ID" value="BDE97143.1"/>
    <property type="molecule type" value="Genomic_DNA"/>
</dbReference>
<evidence type="ECO:0000313" key="5">
    <source>
        <dbReference type="Proteomes" id="UP001320544"/>
    </source>
</evidence>
<keyword evidence="2" id="KW-0804">Transcription</keyword>
<dbReference type="PIRSF" id="PIRSF016838">
    <property type="entry name" value="PafC"/>
    <property type="match status" value="1"/>
</dbReference>
<dbReference type="PROSITE" id="PS51000">
    <property type="entry name" value="HTH_DEOR_2"/>
    <property type="match status" value="1"/>
</dbReference>
<dbReference type="PANTHER" id="PTHR34580:SF1">
    <property type="entry name" value="PROTEIN PAFC"/>
    <property type="match status" value="1"/>
</dbReference>
<dbReference type="InterPro" id="IPR057727">
    <property type="entry name" value="WCX_dom"/>
</dbReference>
<feature type="domain" description="HTH deoR-type" evidence="3">
    <location>
        <begin position="2"/>
        <end position="60"/>
    </location>
</feature>
<dbReference type="PROSITE" id="PS52050">
    <property type="entry name" value="WYL"/>
    <property type="match status" value="1"/>
</dbReference>
<dbReference type="Proteomes" id="UP001320544">
    <property type="component" value="Chromosome"/>
</dbReference>
<evidence type="ECO:0000313" key="4">
    <source>
        <dbReference type="EMBL" id="BDE97143.1"/>
    </source>
</evidence>
<accession>A0ABM7WL63</accession>
<dbReference type="Pfam" id="PF25583">
    <property type="entry name" value="WCX"/>
    <property type="match status" value="1"/>
</dbReference>
<evidence type="ECO:0000259" key="3">
    <source>
        <dbReference type="PROSITE" id="PS51000"/>
    </source>
</evidence>
<keyword evidence="1" id="KW-0805">Transcription regulation</keyword>
<dbReference type="InterPro" id="IPR036388">
    <property type="entry name" value="WH-like_DNA-bd_sf"/>
</dbReference>
<dbReference type="InterPro" id="IPR001034">
    <property type="entry name" value="DeoR_HTH"/>
</dbReference>
<keyword evidence="5" id="KW-1185">Reference proteome</keyword>
<dbReference type="Pfam" id="PF13280">
    <property type="entry name" value="WYL"/>
    <property type="match status" value="1"/>
</dbReference>
<dbReference type="PANTHER" id="PTHR34580">
    <property type="match status" value="1"/>
</dbReference>
<dbReference type="InterPro" id="IPR026881">
    <property type="entry name" value="WYL_dom"/>
</dbReference>
<dbReference type="Pfam" id="PF08279">
    <property type="entry name" value="HTH_11"/>
    <property type="match status" value="1"/>
</dbReference>
<sequence>MKLDRMLGILTILLQKDRVTAPELAEKFEVSRRTIGRDIDAMCRAGIPLVTQQGSGGGISIIEGFKLDKSILTADELSNIIAALKGIGSVSGQSNVERVLDKLHAHADAVVSMREPVVIDLASHDGKHLAEKIELIKRAVLENRIIEFDYVYERGESRRRVEPHFVIFQWEAWYVFGFCLDRSDFRLFKLQRLWNLHLCDETFSPRDVPPKKRDFEAWAAKDGKHALIALFDPSVKHRLIDAYGPHCYQETGEGLRFETSFTKRDYILTWLLGFGDKVTVVEPRFIADDLKTVAVNILSRYS</sequence>
<reference evidence="4 5" key="1">
    <citation type="submission" date="2022-01" db="EMBL/GenBank/DDBJ databases">
        <title>Novel bile acid biosynthetic pathways are enriched in the microbiome of centenarians.</title>
        <authorList>
            <person name="Sato Y."/>
            <person name="Atarashi K."/>
            <person name="Plichta R.D."/>
            <person name="Arai Y."/>
            <person name="Sasajima S."/>
            <person name="Kearney M.S."/>
            <person name="Suda W."/>
            <person name="Takeshita K."/>
            <person name="Sasaki T."/>
            <person name="Okamoto S."/>
            <person name="Skelly N.A."/>
            <person name="Okamura Y."/>
            <person name="Vlamakis H."/>
            <person name="Li Y."/>
            <person name="Tanoue T."/>
            <person name="Takei H."/>
            <person name="Nittono H."/>
            <person name="Narushima S."/>
            <person name="Irie J."/>
            <person name="Itoh H."/>
            <person name="Moriya K."/>
            <person name="Sugiura Y."/>
            <person name="Suematsu M."/>
            <person name="Moritoki N."/>
            <person name="Shibata S."/>
            <person name="Littman R.D."/>
            <person name="Fischbach A.M."/>
            <person name="Uwamino Y."/>
            <person name="Inoue T."/>
            <person name="Honda A."/>
            <person name="Hattori M."/>
            <person name="Murai T."/>
            <person name="Xavier J.R."/>
            <person name="Hirose N."/>
            <person name="Honda K."/>
        </authorList>
    </citation>
    <scope>NUCLEOTIDE SEQUENCE [LARGE SCALE GENOMIC DNA]</scope>
    <source>
        <strain evidence="4 5">CE91-St30</strain>
    </source>
</reference>
<dbReference type="Gene3D" id="1.10.10.10">
    <property type="entry name" value="Winged helix-like DNA-binding domain superfamily/Winged helix DNA-binding domain"/>
    <property type="match status" value="1"/>
</dbReference>
<dbReference type="InterPro" id="IPR013196">
    <property type="entry name" value="HTH_11"/>
</dbReference>
<gene>
    <name evidence="4" type="ORF">CE91St30_24760</name>
</gene>
<protein>
    <submittedName>
        <fullName evidence="4">Transcriptional regulator</fullName>
    </submittedName>
</protein>
<evidence type="ECO:0000256" key="2">
    <source>
        <dbReference type="ARBA" id="ARBA00023163"/>
    </source>
</evidence>
<dbReference type="InterPro" id="IPR051534">
    <property type="entry name" value="CBASS_pafABC_assoc_protein"/>
</dbReference>
<proteinExistence type="predicted"/>
<evidence type="ECO:0000256" key="1">
    <source>
        <dbReference type="ARBA" id="ARBA00023015"/>
    </source>
</evidence>
<dbReference type="SUPFAM" id="SSF46785">
    <property type="entry name" value="Winged helix' DNA-binding domain"/>
    <property type="match status" value="1"/>
</dbReference>
<name>A0ABM7WL63_9ACTN</name>
<dbReference type="RefSeq" id="WP_244386293.1">
    <property type="nucleotide sequence ID" value="NZ_AP025564.1"/>
</dbReference>
<dbReference type="InterPro" id="IPR028349">
    <property type="entry name" value="PafC-like"/>
</dbReference>
<dbReference type="InterPro" id="IPR036390">
    <property type="entry name" value="WH_DNA-bd_sf"/>
</dbReference>